<proteinExistence type="predicted"/>
<feature type="region of interest" description="Disordered" evidence="1">
    <location>
        <begin position="161"/>
        <end position="180"/>
    </location>
</feature>
<name>A0A0Q0HBA7_PSESX</name>
<dbReference type="AlphaFoldDB" id="A0A0Q0HBA7"/>
<protein>
    <submittedName>
        <fullName evidence="2">Uncharacterized protein</fullName>
    </submittedName>
</protein>
<sequence>MILEVALQQQVCRLKTNAPRRGSRQIAYIHAEEITPGRQHVQSPAAGCAAGACRYEAAAQRIKHSLHFAGAAGVQPWRDHLAQVVKNQRQVIVYGYVVQLFTRHHTLDQRRSIKLKPFAGIPGSAPRVCADREQRDRTFAGPRLGQLAVERIKAQCKGLAQRPQQTRLRPAPVATRDAQQGQQCVGAQATFR</sequence>
<dbReference type="Proteomes" id="UP000050384">
    <property type="component" value="Unassembled WGS sequence"/>
</dbReference>
<dbReference type="EMBL" id="LJRI01000876">
    <property type="protein sequence ID" value="KPY85981.1"/>
    <property type="molecule type" value="Genomic_DNA"/>
</dbReference>
<accession>A0A0Q0HBA7</accession>
<evidence type="ECO:0000256" key="1">
    <source>
        <dbReference type="SAM" id="MobiDB-lite"/>
    </source>
</evidence>
<comment type="caution">
    <text evidence="2">The sequence shown here is derived from an EMBL/GenBank/DDBJ whole genome shotgun (WGS) entry which is preliminary data.</text>
</comment>
<organism evidence="2 3">
    <name type="scientific">Pseudomonas syringae pv. spinaceae</name>
    <dbReference type="NCBI Taxonomy" id="264459"/>
    <lineage>
        <taxon>Bacteria</taxon>
        <taxon>Pseudomonadati</taxon>
        <taxon>Pseudomonadota</taxon>
        <taxon>Gammaproteobacteria</taxon>
        <taxon>Pseudomonadales</taxon>
        <taxon>Pseudomonadaceae</taxon>
        <taxon>Pseudomonas</taxon>
        <taxon>Pseudomonas syringae</taxon>
    </lineage>
</organism>
<evidence type="ECO:0000313" key="2">
    <source>
        <dbReference type="EMBL" id="KPY85981.1"/>
    </source>
</evidence>
<evidence type="ECO:0000313" key="3">
    <source>
        <dbReference type="Proteomes" id="UP000050384"/>
    </source>
</evidence>
<reference evidence="2 3" key="1">
    <citation type="submission" date="2015-09" db="EMBL/GenBank/DDBJ databases">
        <title>Genome announcement of multiple Pseudomonas syringae strains.</title>
        <authorList>
            <person name="Thakur S."/>
            <person name="Wang P.W."/>
            <person name="Gong Y."/>
            <person name="Weir B.S."/>
            <person name="Guttman D.S."/>
        </authorList>
    </citation>
    <scope>NUCLEOTIDE SEQUENCE [LARGE SCALE GENOMIC DNA]</scope>
    <source>
        <strain evidence="2 3">ICMP16929</strain>
    </source>
</reference>
<gene>
    <name evidence="2" type="ORF">ALO94_201006</name>
</gene>